<gene>
    <name evidence="1" type="primary">cinA</name>
    <name evidence="3" type="ORF">SAMN04488123_10980</name>
</gene>
<dbReference type="CDD" id="cd00885">
    <property type="entry name" value="cinA"/>
    <property type="match status" value="1"/>
</dbReference>
<dbReference type="InterPro" id="IPR008135">
    <property type="entry name" value="Competence-induced_CinA"/>
</dbReference>
<dbReference type="RefSeq" id="WP_090398897.1">
    <property type="nucleotide sequence ID" value="NZ_FNEN01000009.1"/>
</dbReference>
<sequence>MNAEIIAVGTELLLGQIANTNGQYLSKQLTHHGVNIYRHTVVGDNLQRIRQAIRTAAKHNDIVILTGGLGPTEDDVTRNALAEEYDLKLVHEARALEHVEAFFQARGQTASDANRRQALHVEGSEVLQNHVGLACGMVYKHENTWFILLPGPPRELEGMFEKEVRPLLSAANQSHEFLLSRTLKFYGIGESALEARLHDLIVHQGNPTIAPLAGQDEVSLRLTVKDTDRAHAESKLDTLEEAINERCGEFLYGYDEDTLVSKALDRLRGRGWRVASAESVTGGWLSASLTDVAGASDVFAGGVIAYRDETKQKQLNVKPATLQTDGAVSEACAREMAAGVRRTYHSEVGISLTGVAGPDDQEGHPPGTLFIGISSPDVTQVYARHLQGDRATIRRRAAKEACACLLEVGGER</sequence>
<dbReference type="InterPro" id="IPR041424">
    <property type="entry name" value="CinA_KH"/>
</dbReference>
<dbReference type="Proteomes" id="UP000198853">
    <property type="component" value="Unassembled WGS sequence"/>
</dbReference>
<dbReference type="NCBIfam" id="NF001813">
    <property type="entry name" value="PRK00549.1"/>
    <property type="match status" value="1"/>
</dbReference>
<protein>
    <recommendedName>
        <fullName evidence="1">Putative competence-damage inducible protein</fullName>
    </recommendedName>
</protein>
<dbReference type="Pfam" id="PF02464">
    <property type="entry name" value="CinA"/>
    <property type="match status" value="1"/>
</dbReference>
<dbReference type="PANTHER" id="PTHR13939">
    <property type="entry name" value="NICOTINAMIDE-NUCLEOTIDE AMIDOHYDROLASE PNCC"/>
    <property type="match status" value="1"/>
</dbReference>
<dbReference type="PANTHER" id="PTHR13939:SF0">
    <property type="entry name" value="NMN AMIDOHYDROLASE-LIKE PROTEIN YFAY"/>
    <property type="match status" value="1"/>
</dbReference>
<dbReference type="AlphaFoldDB" id="A0A1G8PRV6"/>
<dbReference type="SUPFAM" id="SSF53218">
    <property type="entry name" value="Molybdenum cofactor biosynthesis proteins"/>
    <property type="match status" value="1"/>
</dbReference>
<reference evidence="3 4" key="1">
    <citation type="submission" date="2016-10" db="EMBL/GenBank/DDBJ databases">
        <authorList>
            <person name="de Groot N.N."/>
        </authorList>
    </citation>
    <scope>NUCLEOTIDE SEQUENCE [LARGE SCALE GENOMIC DNA]</scope>
    <source>
        <strain evidence="3 4">DSM 21771</strain>
    </source>
</reference>
<proteinExistence type="inferred from homology"/>
<keyword evidence="4" id="KW-1185">Reference proteome</keyword>
<dbReference type="EMBL" id="FNEN01000009">
    <property type="protein sequence ID" value="SDI95254.1"/>
    <property type="molecule type" value="Genomic_DNA"/>
</dbReference>
<dbReference type="Gene3D" id="3.30.70.2860">
    <property type="match status" value="1"/>
</dbReference>
<dbReference type="OrthoDB" id="9801454at2"/>
<dbReference type="InterPro" id="IPR050101">
    <property type="entry name" value="CinA"/>
</dbReference>
<dbReference type="HAMAP" id="MF_00226_B">
    <property type="entry name" value="CinA_B"/>
    <property type="match status" value="1"/>
</dbReference>
<accession>A0A1G8PRV6</accession>
<evidence type="ECO:0000259" key="2">
    <source>
        <dbReference type="SMART" id="SM00852"/>
    </source>
</evidence>
<feature type="domain" description="MoaB/Mog" evidence="2">
    <location>
        <begin position="4"/>
        <end position="170"/>
    </location>
</feature>
<name>A0A1G8PRV6_9BACI</name>
<dbReference type="Pfam" id="PF18146">
    <property type="entry name" value="CinA_KH"/>
    <property type="match status" value="1"/>
</dbReference>
<dbReference type="SUPFAM" id="SSF142433">
    <property type="entry name" value="CinA-like"/>
    <property type="match status" value="1"/>
</dbReference>
<dbReference type="NCBIfam" id="TIGR00200">
    <property type="entry name" value="cinA_nterm"/>
    <property type="match status" value="1"/>
</dbReference>
<evidence type="ECO:0000256" key="1">
    <source>
        <dbReference type="HAMAP-Rule" id="MF_00226"/>
    </source>
</evidence>
<organism evidence="3 4">
    <name type="scientific">Natribacillus halophilus</name>
    <dbReference type="NCBI Taxonomy" id="549003"/>
    <lineage>
        <taxon>Bacteria</taxon>
        <taxon>Bacillati</taxon>
        <taxon>Bacillota</taxon>
        <taxon>Bacilli</taxon>
        <taxon>Bacillales</taxon>
        <taxon>Bacillaceae</taxon>
        <taxon>Natribacillus</taxon>
    </lineage>
</organism>
<dbReference type="InterPro" id="IPR008136">
    <property type="entry name" value="CinA_C"/>
</dbReference>
<dbReference type="Pfam" id="PF00994">
    <property type="entry name" value="MoCF_biosynth"/>
    <property type="match status" value="1"/>
</dbReference>
<dbReference type="NCBIfam" id="TIGR00199">
    <property type="entry name" value="PncC_domain"/>
    <property type="match status" value="1"/>
</dbReference>
<comment type="similarity">
    <text evidence="1">Belongs to the CinA family.</text>
</comment>
<dbReference type="InterPro" id="IPR001453">
    <property type="entry name" value="MoaB/Mog_dom"/>
</dbReference>
<dbReference type="InterPro" id="IPR036425">
    <property type="entry name" value="MoaB/Mog-like_dom_sf"/>
</dbReference>
<dbReference type="SMART" id="SM00852">
    <property type="entry name" value="MoCF_biosynth"/>
    <property type="match status" value="1"/>
</dbReference>
<evidence type="ECO:0000313" key="4">
    <source>
        <dbReference type="Proteomes" id="UP000198853"/>
    </source>
</evidence>
<dbReference type="NCBIfam" id="TIGR00177">
    <property type="entry name" value="molyb_syn"/>
    <property type="match status" value="1"/>
</dbReference>
<dbReference type="Gene3D" id="3.90.950.20">
    <property type="entry name" value="CinA-like"/>
    <property type="match status" value="1"/>
</dbReference>
<dbReference type="PIRSF" id="PIRSF006728">
    <property type="entry name" value="CinA"/>
    <property type="match status" value="1"/>
</dbReference>
<evidence type="ECO:0000313" key="3">
    <source>
        <dbReference type="EMBL" id="SDI95254.1"/>
    </source>
</evidence>
<dbReference type="Gene3D" id="3.40.980.10">
    <property type="entry name" value="MoaB/Mog-like domain"/>
    <property type="match status" value="1"/>
</dbReference>
<dbReference type="InterPro" id="IPR036653">
    <property type="entry name" value="CinA-like_C"/>
</dbReference>